<dbReference type="PANTHER" id="PTHR33048:SF47">
    <property type="entry name" value="INTEGRAL MEMBRANE PROTEIN-RELATED"/>
    <property type="match status" value="1"/>
</dbReference>
<dbReference type="EMBL" id="JACEFI010000009">
    <property type="protein sequence ID" value="KAH0596704.1"/>
    <property type="molecule type" value="Genomic_DNA"/>
</dbReference>
<dbReference type="InterPro" id="IPR052337">
    <property type="entry name" value="SAT4-like"/>
</dbReference>
<feature type="transmembrane region" description="Helical" evidence="6">
    <location>
        <begin position="121"/>
        <end position="145"/>
    </location>
</feature>
<feature type="transmembrane region" description="Helical" evidence="6">
    <location>
        <begin position="209"/>
        <end position="230"/>
    </location>
</feature>
<keyword evidence="2 6" id="KW-0812">Transmembrane</keyword>
<dbReference type="AlphaFoldDB" id="A0A9P8S7V0"/>
<keyword evidence="4 6" id="KW-0472">Membrane</keyword>
<evidence type="ECO:0000313" key="9">
    <source>
        <dbReference type="Proteomes" id="UP000764110"/>
    </source>
</evidence>
<comment type="caution">
    <text evidence="8">The sequence shown here is derived from an EMBL/GenBank/DDBJ whole genome shotgun (WGS) entry which is preliminary data.</text>
</comment>
<evidence type="ECO:0000256" key="4">
    <source>
        <dbReference type="ARBA" id="ARBA00023136"/>
    </source>
</evidence>
<evidence type="ECO:0000256" key="1">
    <source>
        <dbReference type="ARBA" id="ARBA00004141"/>
    </source>
</evidence>
<dbReference type="GO" id="GO:0016020">
    <property type="term" value="C:membrane"/>
    <property type="evidence" value="ECO:0007669"/>
    <property type="project" value="UniProtKB-SubCell"/>
</dbReference>
<accession>A0A9P8S7V0</accession>
<evidence type="ECO:0000256" key="3">
    <source>
        <dbReference type="ARBA" id="ARBA00022989"/>
    </source>
</evidence>
<reference evidence="8 9" key="1">
    <citation type="submission" date="2020-07" db="EMBL/GenBank/DDBJ databases">
        <title>Metarhizium humberi genome.</title>
        <authorList>
            <person name="Lysoe E."/>
        </authorList>
    </citation>
    <scope>NUCLEOTIDE SEQUENCE [LARGE SCALE GENOMIC DNA]</scope>
    <source>
        <strain evidence="8 9">ESALQ1638</strain>
    </source>
</reference>
<dbReference type="InterPro" id="IPR049326">
    <property type="entry name" value="Rhodopsin_dom_fungi"/>
</dbReference>
<protein>
    <recommendedName>
        <fullName evidence="7">Rhodopsin domain-containing protein</fullName>
    </recommendedName>
</protein>
<comment type="similarity">
    <text evidence="5">Belongs to the SAT4 family.</text>
</comment>
<feature type="transmembrane region" description="Helical" evidence="6">
    <location>
        <begin position="20"/>
        <end position="44"/>
    </location>
</feature>
<name>A0A9P8S7V0_9HYPO</name>
<dbReference type="Pfam" id="PF20684">
    <property type="entry name" value="Fung_rhodopsin"/>
    <property type="match status" value="1"/>
</dbReference>
<feature type="transmembrane region" description="Helical" evidence="6">
    <location>
        <begin position="56"/>
        <end position="77"/>
    </location>
</feature>
<feature type="transmembrane region" description="Helical" evidence="6">
    <location>
        <begin position="157"/>
        <end position="176"/>
    </location>
</feature>
<evidence type="ECO:0000313" key="8">
    <source>
        <dbReference type="EMBL" id="KAH0596704.1"/>
    </source>
</evidence>
<proteinExistence type="inferred from homology"/>
<evidence type="ECO:0000256" key="2">
    <source>
        <dbReference type="ARBA" id="ARBA00022692"/>
    </source>
</evidence>
<feature type="domain" description="Rhodopsin" evidence="7">
    <location>
        <begin position="35"/>
        <end position="311"/>
    </location>
</feature>
<organism evidence="8 9">
    <name type="scientific">Metarhizium humberi</name>
    <dbReference type="NCBI Taxonomy" id="2596975"/>
    <lineage>
        <taxon>Eukaryota</taxon>
        <taxon>Fungi</taxon>
        <taxon>Dikarya</taxon>
        <taxon>Ascomycota</taxon>
        <taxon>Pezizomycotina</taxon>
        <taxon>Sordariomycetes</taxon>
        <taxon>Hypocreomycetidae</taxon>
        <taxon>Hypocreales</taxon>
        <taxon>Clavicipitaceae</taxon>
        <taxon>Metarhizium</taxon>
    </lineage>
</organism>
<keyword evidence="9" id="KW-1185">Reference proteome</keyword>
<evidence type="ECO:0000256" key="6">
    <source>
        <dbReference type="SAM" id="Phobius"/>
    </source>
</evidence>
<keyword evidence="3 6" id="KW-1133">Transmembrane helix</keyword>
<sequence>MARDFPESEEAAYWRRVNTAVPLTFAVLATVAYALRVYATLVLARRVRVEDFFMGCAVLLMIGNTASVLLSALRLVWCDARHGAALENALDTGANSSLEAFNGIGVPDKDLPHYRQVNFKLGSWLVIKFWSASMIFAKLAIILFLRRVTGVNRTARAALDILAVLVVIWGASNFFYTTWFCKPVAYYWDRSIEGGWCVDNDLYMIESKIIASTAVVMDVAMLSIPIPTIWHLQIRLRQKIGITFILCIGVVSTRQTYPVSPTPRPLFIRQVCTDDFSSEASSILEGLWTVLENYFTVLCGCLPQLGPLFRRSTKEKEMSSGPGSGYLGSYDASKNIRSWGFQKMSAIETSVCGAHDAPVQARYNSSKEQHNSSELELKGIEVQTTINQEISIGTRSDDEFHMPLDGRR</sequence>
<comment type="subcellular location">
    <subcellularLocation>
        <location evidence="1">Membrane</location>
        <topology evidence="1">Multi-pass membrane protein</topology>
    </subcellularLocation>
</comment>
<evidence type="ECO:0000259" key="7">
    <source>
        <dbReference type="Pfam" id="PF20684"/>
    </source>
</evidence>
<dbReference type="PANTHER" id="PTHR33048">
    <property type="entry name" value="PTH11-LIKE INTEGRAL MEMBRANE PROTEIN (AFU_ORTHOLOGUE AFUA_5G11245)"/>
    <property type="match status" value="1"/>
</dbReference>
<dbReference type="Proteomes" id="UP000764110">
    <property type="component" value="Unassembled WGS sequence"/>
</dbReference>
<evidence type="ECO:0000256" key="5">
    <source>
        <dbReference type="ARBA" id="ARBA00038359"/>
    </source>
</evidence>
<gene>
    <name evidence="8" type="ORF">MHUMG1_05824</name>
</gene>